<evidence type="ECO:0000256" key="2">
    <source>
        <dbReference type="ARBA" id="ARBA00009836"/>
    </source>
</evidence>
<sequence>MSYLLRHGAVQEGMPMRSDGYVRVKDLLKHPMLRSVDFMTLEQVVKDDAKGRYHLMLDPTVDKVTPSSLSVEHWWICATQGHSISTVQLDLEPILSAANIPMALHGTTEKAWKTIAVHGISRMTRTHIHLAQGFDTDGVVSGGDISEQETGKTHIIPGIRDSSRILIYIDVAKALEAGIKFYLSKNGVVLTPGNESGYLEPRFFHKVERVGRKFVQLPLDSLGS</sequence>
<evidence type="ECO:0000256" key="3">
    <source>
        <dbReference type="ARBA" id="ARBA00012007"/>
    </source>
</evidence>
<dbReference type="EMBL" id="FUEG01000003">
    <property type="protein sequence ID" value="SJL02253.1"/>
    <property type="molecule type" value="Genomic_DNA"/>
</dbReference>
<dbReference type="PANTHER" id="PTHR12684">
    <property type="entry name" value="PUTATIVE PHOSPHOTRANSFERASE"/>
    <property type="match status" value="1"/>
</dbReference>
<comment type="similarity">
    <text evidence="2">Belongs to the KptA/TPT1 family.</text>
</comment>
<accession>A0A284R0M1</accession>
<evidence type="ECO:0000313" key="7">
    <source>
        <dbReference type="EMBL" id="SJL02253.1"/>
    </source>
</evidence>
<dbReference type="PANTHER" id="PTHR12684:SF2">
    <property type="entry name" value="TRNA 2'-PHOSPHOTRANSFERASE 1"/>
    <property type="match status" value="1"/>
</dbReference>
<evidence type="ECO:0000256" key="6">
    <source>
        <dbReference type="ARBA" id="ARBA00047949"/>
    </source>
</evidence>
<dbReference type="InterPro" id="IPR002745">
    <property type="entry name" value="Ptrans_KptA/Tpt1"/>
</dbReference>
<evidence type="ECO:0000256" key="4">
    <source>
        <dbReference type="ARBA" id="ARBA00022679"/>
    </source>
</evidence>
<protein>
    <recommendedName>
        <fullName evidence="3">2'-phosphotransferase</fullName>
        <ecNumber evidence="3">2.7.1.160</ecNumber>
    </recommendedName>
</protein>
<keyword evidence="5" id="KW-0520">NAD</keyword>
<dbReference type="Pfam" id="PF01885">
    <property type="entry name" value="PTS_2-RNA"/>
    <property type="match status" value="1"/>
</dbReference>
<reference evidence="8" key="1">
    <citation type="journal article" date="2017" name="Nat. Ecol. Evol.">
        <title>Genome expansion and lineage-specific genetic innovations in the forest pathogenic fungi Armillaria.</title>
        <authorList>
            <person name="Sipos G."/>
            <person name="Prasanna A.N."/>
            <person name="Walter M.C."/>
            <person name="O'Connor E."/>
            <person name="Balint B."/>
            <person name="Krizsan K."/>
            <person name="Kiss B."/>
            <person name="Hess J."/>
            <person name="Varga T."/>
            <person name="Slot J."/>
            <person name="Riley R."/>
            <person name="Boka B."/>
            <person name="Rigling D."/>
            <person name="Barry K."/>
            <person name="Lee J."/>
            <person name="Mihaltcheva S."/>
            <person name="LaButti K."/>
            <person name="Lipzen A."/>
            <person name="Waldron R."/>
            <person name="Moloney N.M."/>
            <person name="Sperisen C."/>
            <person name="Kredics L."/>
            <person name="Vagvoelgyi C."/>
            <person name="Patrignani A."/>
            <person name="Fitzpatrick D."/>
            <person name="Nagy I."/>
            <person name="Doyle S."/>
            <person name="Anderson J.B."/>
            <person name="Grigoriev I.V."/>
            <person name="Gueldener U."/>
            <person name="Muensterkoetter M."/>
            <person name="Nagy L.G."/>
        </authorList>
    </citation>
    <scope>NUCLEOTIDE SEQUENCE [LARGE SCALE GENOMIC DNA]</scope>
    <source>
        <strain evidence="8">C18/9</strain>
    </source>
</reference>
<gene>
    <name evidence="7" type="ORF">ARMOST_05579</name>
</gene>
<name>A0A284R0M1_ARMOS</name>
<dbReference type="GO" id="GO:0006388">
    <property type="term" value="P:tRNA splicing, via endonucleolytic cleavage and ligation"/>
    <property type="evidence" value="ECO:0007669"/>
    <property type="project" value="TreeGrafter"/>
</dbReference>
<dbReference type="InterPro" id="IPR042081">
    <property type="entry name" value="RNA_2'-PTrans_C"/>
</dbReference>
<proteinExistence type="inferred from homology"/>
<dbReference type="OrthoDB" id="419694at2759"/>
<dbReference type="GO" id="GO:0000215">
    <property type="term" value="F:tRNA 2'-phosphotransferase activity"/>
    <property type="evidence" value="ECO:0007669"/>
    <property type="project" value="UniProtKB-EC"/>
</dbReference>
<keyword evidence="8" id="KW-1185">Reference proteome</keyword>
<dbReference type="EC" id="2.7.1.160" evidence="3"/>
<comment type="catalytic activity">
    <reaction evidence="6">
        <text>2'-phospho-[ligated tRNA] + NAD(+) = mature tRNA + ADP-alpha-D-ribose 1'',2''-cyclic phosphate + nicotinamide</text>
        <dbReference type="Rhea" id="RHEA:23324"/>
        <dbReference type="Rhea" id="RHEA-COMP:11106"/>
        <dbReference type="Rhea" id="RHEA-COMP:11107"/>
        <dbReference type="ChEBI" id="CHEBI:17154"/>
        <dbReference type="ChEBI" id="CHEBI:57540"/>
        <dbReference type="ChEBI" id="CHEBI:76596"/>
        <dbReference type="ChEBI" id="CHEBI:82883"/>
        <dbReference type="ChEBI" id="CHEBI:85027"/>
        <dbReference type="EC" id="2.7.1.160"/>
    </reaction>
</comment>
<evidence type="ECO:0000256" key="1">
    <source>
        <dbReference type="ARBA" id="ARBA00003343"/>
    </source>
</evidence>
<evidence type="ECO:0000313" key="8">
    <source>
        <dbReference type="Proteomes" id="UP000219338"/>
    </source>
</evidence>
<dbReference type="OMA" id="RHGASQM"/>
<keyword evidence="4 7" id="KW-0808">Transferase</keyword>
<organism evidence="7 8">
    <name type="scientific">Armillaria ostoyae</name>
    <name type="common">Armillaria root rot fungus</name>
    <dbReference type="NCBI Taxonomy" id="47428"/>
    <lineage>
        <taxon>Eukaryota</taxon>
        <taxon>Fungi</taxon>
        <taxon>Dikarya</taxon>
        <taxon>Basidiomycota</taxon>
        <taxon>Agaricomycotina</taxon>
        <taxon>Agaricomycetes</taxon>
        <taxon>Agaricomycetidae</taxon>
        <taxon>Agaricales</taxon>
        <taxon>Marasmiineae</taxon>
        <taxon>Physalacriaceae</taxon>
        <taxon>Armillaria</taxon>
    </lineage>
</organism>
<evidence type="ECO:0000256" key="5">
    <source>
        <dbReference type="ARBA" id="ARBA00023027"/>
    </source>
</evidence>
<dbReference type="Proteomes" id="UP000219338">
    <property type="component" value="Unassembled WGS sequence"/>
</dbReference>
<comment type="function">
    <text evidence="1">Catalyzes the last step of tRNA splicing, the transfer of the splice junction 2'-phosphate from ligated tRNA to NAD to produce ADP-ribose 1''-2'' cyclic phosphate.</text>
</comment>
<dbReference type="InterPro" id="IPR042080">
    <property type="entry name" value="RNA_2'-PTrans_N"/>
</dbReference>
<dbReference type="Gene3D" id="1.10.10.970">
    <property type="entry name" value="RNA 2'-phosphotransferase, Tpt1/KptA family, N-terminal domain"/>
    <property type="match status" value="1"/>
</dbReference>
<dbReference type="Gene3D" id="3.20.170.30">
    <property type="match status" value="1"/>
</dbReference>
<dbReference type="SUPFAM" id="SSF56399">
    <property type="entry name" value="ADP-ribosylation"/>
    <property type="match status" value="1"/>
</dbReference>
<dbReference type="STRING" id="47428.A0A284R0M1"/>
<dbReference type="AlphaFoldDB" id="A0A284R0M1"/>